<dbReference type="EMBL" id="VSSQ01050248">
    <property type="protein sequence ID" value="MPN04328.1"/>
    <property type="molecule type" value="Genomic_DNA"/>
</dbReference>
<sequence>MDAEVDQRTAAGLGLVEEPASRTAAFGVEARGEARNSAAAQPDAARIIDVSEFSGVDEVLHRPRLRVKTVAEVDSELAAELFRGVEHLLRLGGVHRHRLFAEDVRPGFEPGDGQLFVLVVRNRDREDVELLAADHVDAFGVDFRKVELLLRGFAFGFDTVGDRDDFDVGMGGVSGEVSPPHAETDDACFQLGHVLSAPETVMIIDWCRRRSGPRPLWARRDRRCESLRARDISARSFPGRTPVLPSGPRCRSL</sequence>
<gene>
    <name evidence="1" type="ORF">SDC9_151565</name>
</gene>
<protein>
    <submittedName>
        <fullName evidence="1">Uncharacterized protein</fullName>
    </submittedName>
</protein>
<reference evidence="1" key="1">
    <citation type="submission" date="2019-08" db="EMBL/GenBank/DDBJ databases">
        <authorList>
            <person name="Kucharzyk K."/>
            <person name="Murdoch R.W."/>
            <person name="Higgins S."/>
            <person name="Loffler F."/>
        </authorList>
    </citation>
    <scope>NUCLEOTIDE SEQUENCE</scope>
</reference>
<organism evidence="1">
    <name type="scientific">bioreactor metagenome</name>
    <dbReference type="NCBI Taxonomy" id="1076179"/>
    <lineage>
        <taxon>unclassified sequences</taxon>
        <taxon>metagenomes</taxon>
        <taxon>ecological metagenomes</taxon>
    </lineage>
</organism>
<dbReference type="AlphaFoldDB" id="A0A645EQN1"/>
<accession>A0A645EQN1</accession>
<comment type="caution">
    <text evidence="1">The sequence shown here is derived from an EMBL/GenBank/DDBJ whole genome shotgun (WGS) entry which is preliminary data.</text>
</comment>
<name>A0A645EQN1_9ZZZZ</name>
<evidence type="ECO:0000313" key="1">
    <source>
        <dbReference type="EMBL" id="MPN04328.1"/>
    </source>
</evidence>
<proteinExistence type="predicted"/>